<reference evidence="1" key="1">
    <citation type="submission" date="2021-03" db="EMBL/GenBank/DDBJ databases">
        <title>Taxonomic study of Clostridium polyendosporum from meadow-gley soil under rice.</title>
        <authorList>
            <person name="Kobayashi H."/>
            <person name="Tanizawa Y."/>
            <person name="Yagura M."/>
        </authorList>
    </citation>
    <scope>NUCLEOTIDE SEQUENCE</scope>
    <source>
        <strain evidence="1">JCM 30710</strain>
    </source>
</reference>
<evidence type="ECO:0000313" key="1">
    <source>
        <dbReference type="EMBL" id="GIM27881.1"/>
    </source>
</evidence>
<proteinExistence type="predicted"/>
<name>A0A919RY51_9CLOT</name>
<accession>A0A919RY51</accession>
<keyword evidence="2" id="KW-1185">Reference proteome</keyword>
<gene>
    <name evidence="1" type="ORF">CPJCM30710_05470</name>
</gene>
<dbReference type="EMBL" id="BOPZ01000003">
    <property type="protein sequence ID" value="GIM27881.1"/>
    <property type="molecule type" value="Genomic_DNA"/>
</dbReference>
<sequence>MNPKEELVLNFRVVKIDKNNVIRAIQNTIDEIKKYFDSYGINKVVSSDLYSYVEIENYARIEIQYDDKGKNVAFSLKWFSVDKKSDVWISLSAKGRMFTVSYMNCNVQSKSYYFINEQAIEDIFKDLIKLNKE</sequence>
<protein>
    <submittedName>
        <fullName evidence="1">Uncharacterized protein</fullName>
    </submittedName>
</protein>
<dbReference type="Proteomes" id="UP000679179">
    <property type="component" value="Unassembled WGS sequence"/>
</dbReference>
<dbReference type="RefSeq" id="WP_212902632.1">
    <property type="nucleotide sequence ID" value="NZ_BOPZ01000003.1"/>
</dbReference>
<evidence type="ECO:0000313" key="2">
    <source>
        <dbReference type="Proteomes" id="UP000679179"/>
    </source>
</evidence>
<organism evidence="1 2">
    <name type="scientific">Clostridium polyendosporum</name>
    <dbReference type="NCBI Taxonomy" id="69208"/>
    <lineage>
        <taxon>Bacteria</taxon>
        <taxon>Bacillati</taxon>
        <taxon>Bacillota</taxon>
        <taxon>Clostridia</taxon>
        <taxon>Eubacteriales</taxon>
        <taxon>Clostridiaceae</taxon>
        <taxon>Clostridium</taxon>
    </lineage>
</organism>
<dbReference type="AlphaFoldDB" id="A0A919RY51"/>
<comment type="caution">
    <text evidence="1">The sequence shown here is derived from an EMBL/GenBank/DDBJ whole genome shotgun (WGS) entry which is preliminary data.</text>
</comment>